<dbReference type="PANTHER" id="PTHR46268:SF6">
    <property type="entry name" value="UNIVERSAL STRESS PROTEIN UP12"/>
    <property type="match status" value="1"/>
</dbReference>
<dbReference type="CDD" id="cd00293">
    <property type="entry name" value="USP-like"/>
    <property type="match status" value="1"/>
</dbReference>
<protein>
    <submittedName>
        <fullName evidence="3">Universal stress protein</fullName>
    </submittedName>
</protein>
<dbReference type="InterPro" id="IPR006015">
    <property type="entry name" value="Universal_stress_UspA"/>
</dbReference>
<evidence type="ECO:0000259" key="2">
    <source>
        <dbReference type="Pfam" id="PF00582"/>
    </source>
</evidence>
<comment type="caution">
    <text evidence="3">The sequence shown here is derived from an EMBL/GenBank/DDBJ whole genome shotgun (WGS) entry which is preliminary data.</text>
</comment>
<organism evidence="3 4">
    <name type="scientific">Bizionia sediminis</name>
    <dbReference type="NCBI Taxonomy" id="1737064"/>
    <lineage>
        <taxon>Bacteria</taxon>
        <taxon>Pseudomonadati</taxon>
        <taxon>Bacteroidota</taxon>
        <taxon>Flavobacteriia</taxon>
        <taxon>Flavobacteriales</taxon>
        <taxon>Flavobacteriaceae</taxon>
        <taxon>Bizionia</taxon>
    </lineage>
</organism>
<accession>A0ABW5KQ14</accession>
<sequence length="278" mass="31481">MRSILLTTDFSENSKFAITYALNLLADVPCNFYILHVVKSSMFISDKLLQSQPTDSIYQELIANAKTDLESFISDLKGSYDNTLHSYYSIVDYDNLVAAINQTITNFNISLIVTGTKGVTNMAKAVFGSNTLRVFQRCQVPVLAVPYNCPIKPVNKAVFTTSYNSAYKDADLKMLRTLATDLQFQVEVLHIGTEAMLNAEQKKHQQLITTLLKPTPHAFVFSEGAPFLKTVLEYVQDNDIDLFSMVRKQYSFLEHVFWDHKTEQVANNMKVPYLMLAN</sequence>
<dbReference type="Pfam" id="PF00582">
    <property type="entry name" value="Usp"/>
    <property type="match status" value="1"/>
</dbReference>
<feature type="domain" description="UspA" evidence="2">
    <location>
        <begin position="1"/>
        <end position="146"/>
    </location>
</feature>
<evidence type="ECO:0000313" key="3">
    <source>
        <dbReference type="EMBL" id="MFD2550711.1"/>
    </source>
</evidence>
<keyword evidence="4" id="KW-1185">Reference proteome</keyword>
<comment type="similarity">
    <text evidence="1">Belongs to the universal stress protein A family.</text>
</comment>
<reference evidence="4" key="1">
    <citation type="journal article" date="2019" name="Int. J. Syst. Evol. Microbiol.">
        <title>The Global Catalogue of Microorganisms (GCM) 10K type strain sequencing project: providing services to taxonomists for standard genome sequencing and annotation.</title>
        <authorList>
            <consortium name="The Broad Institute Genomics Platform"/>
            <consortium name="The Broad Institute Genome Sequencing Center for Infectious Disease"/>
            <person name="Wu L."/>
            <person name="Ma J."/>
        </authorList>
    </citation>
    <scope>NUCLEOTIDE SEQUENCE [LARGE SCALE GENOMIC DNA]</scope>
    <source>
        <strain evidence="4">KCTC 42587</strain>
    </source>
</reference>
<gene>
    <name evidence="3" type="ORF">ACFSQP_02670</name>
</gene>
<dbReference type="PANTHER" id="PTHR46268">
    <property type="entry name" value="STRESS RESPONSE PROTEIN NHAX"/>
    <property type="match status" value="1"/>
</dbReference>
<dbReference type="RefSeq" id="WP_376891570.1">
    <property type="nucleotide sequence ID" value="NZ_JBHULS010000001.1"/>
</dbReference>
<name>A0ABW5KQ14_9FLAO</name>
<evidence type="ECO:0000313" key="4">
    <source>
        <dbReference type="Proteomes" id="UP001597472"/>
    </source>
</evidence>
<dbReference type="InterPro" id="IPR014729">
    <property type="entry name" value="Rossmann-like_a/b/a_fold"/>
</dbReference>
<proteinExistence type="inferred from homology"/>
<dbReference type="Gene3D" id="3.40.50.620">
    <property type="entry name" value="HUPs"/>
    <property type="match status" value="2"/>
</dbReference>
<evidence type="ECO:0000256" key="1">
    <source>
        <dbReference type="ARBA" id="ARBA00008791"/>
    </source>
</evidence>
<dbReference type="PRINTS" id="PR01438">
    <property type="entry name" value="UNVRSLSTRESS"/>
</dbReference>
<dbReference type="SUPFAM" id="SSF52402">
    <property type="entry name" value="Adenine nucleotide alpha hydrolases-like"/>
    <property type="match status" value="2"/>
</dbReference>
<dbReference type="EMBL" id="JBHULS010000001">
    <property type="protein sequence ID" value="MFD2550711.1"/>
    <property type="molecule type" value="Genomic_DNA"/>
</dbReference>
<dbReference type="InterPro" id="IPR006016">
    <property type="entry name" value="UspA"/>
</dbReference>
<dbReference type="Proteomes" id="UP001597472">
    <property type="component" value="Unassembled WGS sequence"/>
</dbReference>